<dbReference type="KEGG" id="foc:113203904"/>
<evidence type="ECO:0000313" key="2">
    <source>
        <dbReference type="Proteomes" id="UP000504606"/>
    </source>
</evidence>
<sequence length="448" mass="49261">MASDTMVQLQQQGALEGVTEQAQLEELDLAFYQGTLRKAEGDGDLRLHGLDVRPGCKVGDNFSSIVTRNTARGVRGNGTGFQRSVIVKRAPDRDRFRCLAAFAKETEAYSVLVPALARAVSWSRLPLPRCLHASETERPDHIVLEDLAAEGFAMPPRGRELDQAHAALVLRALGRFHGASLALRYADPATFHRLRADTAELIFFPEAEAVFSSTLGAAASLAVLSLKRSGRADLGRRLTARAAAPGIFREMCDAVLPPTDDGEVPAVFTHGDCWANNLLFRYKDGHPCETKLIDLAGIRCSSPALDLLHFLYTSVSREVRTVHRQQLLDEYLDSLRETLQETAGTNPAVDQHTTSTIVATGIPLTRAQLEVEMRRRAPFGLWMGLWMLPAIFFSPSLLPKGPGPVDYYSQATQAHLCAALPKEFHQRVLHLVEEHAEIGALENESREA</sequence>
<dbReference type="AlphaFoldDB" id="A0A6J1S1X6"/>
<reference evidence="3" key="1">
    <citation type="submission" date="2025-08" db="UniProtKB">
        <authorList>
            <consortium name="RefSeq"/>
        </authorList>
    </citation>
    <scope>IDENTIFICATION</scope>
    <source>
        <tissue evidence="3">Whole organism</tissue>
    </source>
</reference>
<protein>
    <submittedName>
        <fullName evidence="3">Uncharacterized protein LOC113203904</fullName>
    </submittedName>
</protein>
<dbReference type="Gene3D" id="3.90.1200.10">
    <property type="match status" value="1"/>
</dbReference>
<dbReference type="InterPro" id="IPR004119">
    <property type="entry name" value="EcKL"/>
</dbReference>
<organism evidence="2 3">
    <name type="scientific">Frankliniella occidentalis</name>
    <name type="common">Western flower thrips</name>
    <name type="synonym">Euthrips occidentalis</name>
    <dbReference type="NCBI Taxonomy" id="133901"/>
    <lineage>
        <taxon>Eukaryota</taxon>
        <taxon>Metazoa</taxon>
        <taxon>Ecdysozoa</taxon>
        <taxon>Arthropoda</taxon>
        <taxon>Hexapoda</taxon>
        <taxon>Insecta</taxon>
        <taxon>Pterygota</taxon>
        <taxon>Neoptera</taxon>
        <taxon>Paraneoptera</taxon>
        <taxon>Thysanoptera</taxon>
        <taxon>Terebrantia</taxon>
        <taxon>Thripoidea</taxon>
        <taxon>Thripidae</taxon>
        <taxon>Frankliniella</taxon>
    </lineage>
</organism>
<dbReference type="PANTHER" id="PTHR11012:SF47">
    <property type="entry name" value="GH22833P"/>
    <property type="match status" value="1"/>
</dbReference>
<dbReference type="GeneID" id="113203904"/>
<dbReference type="PANTHER" id="PTHR11012">
    <property type="entry name" value="PROTEIN KINASE-LIKE DOMAIN-CONTAINING"/>
    <property type="match status" value="1"/>
</dbReference>
<accession>A0A6J1S1X6</accession>
<dbReference type="InterPro" id="IPR015897">
    <property type="entry name" value="CHK_kinase-like"/>
</dbReference>
<dbReference type="OrthoDB" id="190089at2759"/>
<evidence type="ECO:0000313" key="3">
    <source>
        <dbReference type="RefSeq" id="XP_026274623.1"/>
    </source>
</evidence>
<dbReference type="Pfam" id="PF02958">
    <property type="entry name" value="EcKL"/>
    <property type="match status" value="1"/>
</dbReference>
<keyword evidence="2" id="KW-1185">Reference proteome</keyword>
<dbReference type="Proteomes" id="UP000504606">
    <property type="component" value="Unplaced"/>
</dbReference>
<dbReference type="SUPFAM" id="SSF56112">
    <property type="entry name" value="Protein kinase-like (PK-like)"/>
    <property type="match status" value="1"/>
</dbReference>
<gene>
    <name evidence="3" type="primary">LOC113203904</name>
</gene>
<feature type="domain" description="CHK kinase-like" evidence="1">
    <location>
        <begin position="142"/>
        <end position="341"/>
    </location>
</feature>
<evidence type="ECO:0000259" key="1">
    <source>
        <dbReference type="SMART" id="SM00587"/>
    </source>
</evidence>
<dbReference type="SMART" id="SM00587">
    <property type="entry name" value="CHK"/>
    <property type="match status" value="1"/>
</dbReference>
<proteinExistence type="predicted"/>
<dbReference type="RefSeq" id="XP_026274623.1">
    <property type="nucleotide sequence ID" value="XM_026418838.2"/>
</dbReference>
<name>A0A6J1S1X6_FRAOC</name>
<dbReference type="InterPro" id="IPR011009">
    <property type="entry name" value="Kinase-like_dom_sf"/>
</dbReference>